<feature type="transmembrane region" description="Helical" evidence="1">
    <location>
        <begin position="12"/>
        <end position="33"/>
    </location>
</feature>
<accession>A0A7W1T993</accession>
<evidence type="ECO:0000256" key="1">
    <source>
        <dbReference type="SAM" id="Phobius"/>
    </source>
</evidence>
<reference evidence="2 3" key="1">
    <citation type="submission" date="2020-08" db="EMBL/GenBank/DDBJ databases">
        <title>Listeria ohnekaius sp. nov. and Listeria portnoyii sp. nov. isolated from non-agricultural and natural environments.</title>
        <authorList>
            <person name="Weller D."/>
            <person name="Belias A.M."/>
            <person name="Liao J."/>
            <person name="Guo S."/>
            <person name="Orsi R.H."/>
            <person name="Wiedmann M."/>
        </authorList>
    </citation>
    <scope>NUCLEOTIDE SEQUENCE [LARGE SCALE GENOMIC DNA]</scope>
    <source>
        <strain evidence="2 3">FSL W9-0585</strain>
    </source>
</reference>
<dbReference type="RefSeq" id="WP_181677908.1">
    <property type="nucleotide sequence ID" value="NZ_JABJVM010000029.1"/>
</dbReference>
<proteinExistence type="predicted"/>
<sequence>MKKQMEKIIFGVVYSFSAIFFLGFIVNIVHGFIMHMHETDSWRAVLRILASPVTDPAIFQVHIANPVWSMFLAIIICYVMPAFFCVSTYFLKKDYLETHENSRFIH</sequence>
<comment type="caution">
    <text evidence="2">The sequence shown here is derived from an EMBL/GenBank/DDBJ whole genome shotgun (WGS) entry which is preliminary data.</text>
</comment>
<name>A0A7W1T993_9LIST</name>
<dbReference type="Proteomes" id="UP000548787">
    <property type="component" value="Unassembled WGS sequence"/>
</dbReference>
<evidence type="ECO:0000313" key="2">
    <source>
        <dbReference type="EMBL" id="MBA3927847.1"/>
    </source>
</evidence>
<gene>
    <name evidence="2" type="ORF">HPK16_16030</name>
</gene>
<organism evidence="2 3">
    <name type="scientific">Listeria rustica</name>
    <dbReference type="NCBI Taxonomy" id="2713503"/>
    <lineage>
        <taxon>Bacteria</taxon>
        <taxon>Bacillati</taxon>
        <taxon>Bacillota</taxon>
        <taxon>Bacilli</taxon>
        <taxon>Bacillales</taxon>
        <taxon>Listeriaceae</taxon>
        <taxon>Listeria</taxon>
    </lineage>
</organism>
<keyword evidence="1" id="KW-0812">Transmembrane</keyword>
<keyword evidence="3" id="KW-1185">Reference proteome</keyword>
<keyword evidence="1" id="KW-1133">Transmembrane helix</keyword>
<keyword evidence="1" id="KW-0472">Membrane</keyword>
<dbReference type="AlphaFoldDB" id="A0A7W1T993"/>
<protein>
    <submittedName>
        <fullName evidence="2">Uncharacterized protein</fullName>
    </submittedName>
</protein>
<evidence type="ECO:0000313" key="3">
    <source>
        <dbReference type="Proteomes" id="UP000548787"/>
    </source>
</evidence>
<dbReference type="EMBL" id="JABJVM010000029">
    <property type="protein sequence ID" value="MBA3927847.1"/>
    <property type="molecule type" value="Genomic_DNA"/>
</dbReference>
<feature type="transmembrane region" description="Helical" evidence="1">
    <location>
        <begin position="67"/>
        <end position="91"/>
    </location>
</feature>